<evidence type="ECO:0000313" key="3">
    <source>
        <dbReference type="Proteomes" id="UP001276659"/>
    </source>
</evidence>
<protein>
    <submittedName>
        <fullName evidence="2">Uncharacterized protein</fullName>
    </submittedName>
</protein>
<sequence length="567" mass="64377">MAATDEMGNKKMEVQDNIFIAASISEHQQKETERTGQDTANARSHVEVHQEVYKREAKAMPRGWNLLAQDTAARAINLLPDLISMARAAAPWAMLAAGVQTREDHKEPDASGILNHTMPNPHDDYGYRVSQKISKQLHSLKNQLSRGELKPPDYGVDWNSLYGFSSSPRLGDSLDASIDRALGVFRQAREQAPARLGQSESTSSKEATEILDIVIEVSYPNALLSNMLNNPQFCEEIQANKEAQRSFNVPPPRDKGMIRRWRETAKSMCDRNDLLERQFASTEAEHIDYMQNLKESGSKRKKSKKGMSGILSRNNVQIARENYQAAQKALVESENLLAERAERESEAKIKFNEVQLQLAKLNNENMNMQEIIGILKKCIDNLTEFQEHLGKLVTFFSSLNDFIDIIHDGHALEFLNQVNNIVILDQNAAQGDQEQRRARKRYLKDSLLVDALNLRGNYLVAGELASVYYDISRKHIMPGVNTIERLGLRSGEDSSRTTSAEKARQILKYARKAQSEISNMAQERRNKLREELYIQDREITEIGRLVENAQLEDGEDSDYENNEWDEA</sequence>
<dbReference type="PANTHER" id="PTHR33488">
    <property type="entry name" value="ZGC:162509"/>
    <property type="match status" value="1"/>
</dbReference>
<evidence type="ECO:0000256" key="1">
    <source>
        <dbReference type="SAM" id="Coils"/>
    </source>
</evidence>
<keyword evidence="3" id="KW-1185">Reference proteome</keyword>
<accession>A0AAE0DF40</accession>
<dbReference type="EMBL" id="JASNWA010000011">
    <property type="protein sequence ID" value="KAK3166825.1"/>
    <property type="molecule type" value="Genomic_DNA"/>
</dbReference>
<keyword evidence="1" id="KW-0175">Coiled coil</keyword>
<name>A0AAE0DF40_9LECA</name>
<feature type="coiled-coil region" evidence="1">
    <location>
        <begin position="316"/>
        <end position="371"/>
    </location>
</feature>
<dbReference type="PANTHER" id="PTHR33488:SF2">
    <property type="entry name" value="EARLY ENDOSOME ANTIGEN 1-LIKE"/>
    <property type="match status" value="1"/>
</dbReference>
<gene>
    <name evidence="2" type="ORF">OEA41_009950</name>
</gene>
<dbReference type="AlphaFoldDB" id="A0AAE0DF40"/>
<proteinExistence type="predicted"/>
<dbReference type="Proteomes" id="UP001276659">
    <property type="component" value="Unassembled WGS sequence"/>
</dbReference>
<evidence type="ECO:0000313" key="2">
    <source>
        <dbReference type="EMBL" id="KAK3166825.1"/>
    </source>
</evidence>
<comment type="caution">
    <text evidence="2">The sequence shown here is derived from an EMBL/GenBank/DDBJ whole genome shotgun (WGS) entry which is preliminary data.</text>
</comment>
<organism evidence="2 3">
    <name type="scientific">Lepraria neglecta</name>
    <dbReference type="NCBI Taxonomy" id="209136"/>
    <lineage>
        <taxon>Eukaryota</taxon>
        <taxon>Fungi</taxon>
        <taxon>Dikarya</taxon>
        <taxon>Ascomycota</taxon>
        <taxon>Pezizomycotina</taxon>
        <taxon>Lecanoromycetes</taxon>
        <taxon>OSLEUM clade</taxon>
        <taxon>Lecanoromycetidae</taxon>
        <taxon>Lecanorales</taxon>
        <taxon>Lecanorineae</taxon>
        <taxon>Stereocaulaceae</taxon>
        <taxon>Lepraria</taxon>
    </lineage>
</organism>
<reference evidence="2" key="1">
    <citation type="submission" date="2022-11" db="EMBL/GenBank/DDBJ databases">
        <title>Chromosomal genome sequence assembly and mating type (MAT) locus characterization of the leprose asexual lichenized fungus Lepraria neglecta (Nyl.) Erichsen.</title>
        <authorList>
            <person name="Allen J.L."/>
            <person name="Pfeffer B."/>
        </authorList>
    </citation>
    <scope>NUCLEOTIDE SEQUENCE</scope>
    <source>
        <strain evidence="2">Allen 5258</strain>
    </source>
</reference>